<evidence type="ECO:0000313" key="3">
    <source>
        <dbReference type="EMBL" id="KXB06118.1"/>
    </source>
</evidence>
<accession>A0A133VI56</accession>
<comment type="caution">
    <text evidence="3">The sequence shown here is derived from an EMBL/GenBank/DDBJ whole genome shotgun (WGS) entry which is preliminary data.</text>
</comment>
<evidence type="ECO:0000256" key="1">
    <source>
        <dbReference type="HAMAP-Rule" id="MF_01245"/>
    </source>
</evidence>
<organism evidence="3 4">
    <name type="scientific">candidate division MSBL1 archaeon SCGC-AAA382F02</name>
    <dbReference type="NCBI Taxonomy" id="1698282"/>
    <lineage>
        <taxon>Archaea</taxon>
        <taxon>Methanobacteriati</taxon>
        <taxon>Methanobacteriota</taxon>
        <taxon>candidate division MSBL1</taxon>
    </lineage>
</organism>
<keyword evidence="4" id="KW-1185">Reference proteome</keyword>
<sequence>MGPRDILNKLEWHPNFDLNKAKITITHRGAPRDKLTIPGEDIIDLGSGFMKVKRKNKKVEIPYHRILKIETPEKTLWEETS</sequence>
<dbReference type="HAMAP" id="MF_01245">
    <property type="entry name" value="UPF0248"/>
    <property type="match status" value="1"/>
</dbReference>
<dbReference type="AlphaFoldDB" id="A0A133VI56"/>
<reference evidence="3 4" key="1">
    <citation type="journal article" date="2016" name="Sci. Rep.">
        <title>Metabolic traits of an uncultured archaeal lineage -MSBL1- from brine pools of the Red Sea.</title>
        <authorList>
            <person name="Mwirichia R."/>
            <person name="Alam I."/>
            <person name="Rashid M."/>
            <person name="Vinu M."/>
            <person name="Ba-Alawi W."/>
            <person name="Anthony Kamau A."/>
            <person name="Kamanda Ngugi D."/>
            <person name="Goker M."/>
            <person name="Klenk H.P."/>
            <person name="Bajic V."/>
            <person name="Stingl U."/>
        </authorList>
    </citation>
    <scope>NUCLEOTIDE SEQUENCE [LARGE SCALE GENOMIC DNA]</scope>
    <source>
        <strain evidence="3">SCGC-AAA382F02</strain>
    </source>
</reference>
<gene>
    <name evidence="3" type="ORF">AKJ53_01285</name>
</gene>
<evidence type="ECO:0000313" key="4">
    <source>
        <dbReference type="Proteomes" id="UP000070491"/>
    </source>
</evidence>
<feature type="domain" description="MJ1316 RNA cyclic group end recognition" evidence="2">
    <location>
        <begin position="4"/>
        <end position="78"/>
    </location>
</feature>
<proteinExistence type="inferred from homology"/>
<evidence type="ECO:0000259" key="2">
    <source>
        <dbReference type="Pfam" id="PF04457"/>
    </source>
</evidence>
<dbReference type="Pfam" id="PF04457">
    <property type="entry name" value="MJ1316"/>
    <property type="match status" value="1"/>
</dbReference>
<dbReference type="EMBL" id="LHYG01000014">
    <property type="protein sequence ID" value="KXB06118.1"/>
    <property type="molecule type" value="Genomic_DNA"/>
</dbReference>
<name>A0A133VI56_9EURY</name>
<dbReference type="InterPro" id="IPR040459">
    <property type="entry name" value="MJ1316"/>
</dbReference>
<comment type="similarity">
    <text evidence="1">Belongs to the UPF0248 family.</text>
</comment>
<dbReference type="Proteomes" id="UP000070491">
    <property type="component" value="Unassembled WGS sequence"/>
</dbReference>
<protein>
    <recommendedName>
        <fullName evidence="1">UPF0248 protein AKJ53_01285</fullName>
    </recommendedName>
</protein>
<dbReference type="InterPro" id="IPR007547">
    <property type="entry name" value="UPF0248"/>
</dbReference>